<dbReference type="EMBL" id="SNRW01015887">
    <property type="protein sequence ID" value="KAA6369927.1"/>
    <property type="molecule type" value="Genomic_DNA"/>
</dbReference>
<protein>
    <recommendedName>
        <fullName evidence="3">Reverse transcriptase RNase H-like domain-containing protein</fullName>
    </recommendedName>
</protein>
<feature type="non-terminal residue" evidence="1">
    <location>
        <position position="1"/>
    </location>
</feature>
<dbReference type="Proteomes" id="UP000324800">
    <property type="component" value="Unassembled WGS sequence"/>
</dbReference>
<evidence type="ECO:0000313" key="1">
    <source>
        <dbReference type="EMBL" id="KAA6369927.1"/>
    </source>
</evidence>
<name>A0A5J4UHN3_9EUKA</name>
<comment type="caution">
    <text evidence="1">The sequence shown here is derived from an EMBL/GenBank/DDBJ whole genome shotgun (WGS) entry which is preliminary data.</text>
</comment>
<evidence type="ECO:0008006" key="3">
    <source>
        <dbReference type="Google" id="ProtNLM"/>
    </source>
</evidence>
<evidence type="ECO:0000313" key="2">
    <source>
        <dbReference type="Proteomes" id="UP000324800"/>
    </source>
</evidence>
<reference evidence="1 2" key="1">
    <citation type="submission" date="2019-03" db="EMBL/GenBank/DDBJ databases">
        <title>Single cell metagenomics reveals metabolic interactions within the superorganism composed of flagellate Streblomastix strix and complex community of Bacteroidetes bacteria on its surface.</title>
        <authorList>
            <person name="Treitli S.C."/>
            <person name="Kolisko M."/>
            <person name="Husnik F."/>
            <person name="Keeling P."/>
            <person name="Hampl V."/>
        </authorList>
    </citation>
    <scope>NUCLEOTIDE SEQUENCE [LARGE SCALE GENOMIC DNA]</scope>
    <source>
        <strain evidence="1">ST1C</strain>
    </source>
</reference>
<sequence>EKLGIQIQITHLPGDKNEIVDAQSRLSRTEDYKLKEKIFQQTYFQMNLIPTINLFSQHFNNLLPIFMSITRGHGEIAIDALNQTWKMELPWIHPPIPLLPAVLKKI</sequence>
<proteinExistence type="predicted"/>
<dbReference type="AlphaFoldDB" id="A0A5J4UHN3"/>
<accession>A0A5J4UHN3</accession>
<organism evidence="1 2">
    <name type="scientific">Streblomastix strix</name>
    <dbReference type="NCBI Taxonomy" id="222440"/>
    <lineage>
        <taxon>Eukaryota</taxon>
        <taxon>Metamonada</taxon>
        <taxon>Preaxostyla</taxon>
        <taxon>Oxymonadida</taxon>
        <taxon>Streblomastigidae</taxon>
        <taxon>Streblomastix</taxon>
    </lineage>
</organism>
<gene>
    <name evidence="1" type="ORF">EZS28_034547</name>
</gene>